<dbReference type="PANTHER" id="PTHR11736">
    <property type="entry name" value="MELANOMA-ASSOCIATED ANTIGEN MAGE ANTIGEN"/>
    <property type="match status" value="1"/>
</dbReference>
<dbReference type="InterPro" id="IPR002190">
    <property type="entry name" value="MHD_dom"/>
</dbReference>
<dbReference type="PROSITE" id="PS50838">
    <property type="entry name" value="MAGE"/>
    <property type="match status" value="1"/>
</dbReference>
<dbReference type="SMART" id="SM01373">
    <property type="entry name" value="MAGE"/>
    <property type="match status" value="1"/>
</dbReference>
<dbReference type="Proteomes" id="UP001370490">
    <property type="component" value="Unassembled WGS sequence"/>
</dbReference>
<comment type="caution">
    <text evidence="2">The sequence shown here is derived from an EMBL/GenBank/DDBJ whole genome shotgun (WGS) entry which is preliminary data.</text>
</comment>
<proteinExistence type="predicted"/>
<dbReference type="Pfam" id="PF01454">
    <property type="entry name" value="MAGE"/>
    <property type="match status" value="1"/>
</dbReference>
<protein>
    <submittedName>
        <fullName evidence="2">MAGE homology domain</fullName>
    </submittedName>
</protein>
<evidence type="ECO:0000259" key="1">
    <source>
        <dbReference type="PROSITE" id="PS50838"/>
    </source>
</evidence>
<dbReference type="PANTHER" id="PTHR11736:SF14">
    <property type="entry name" value="NSE3 HOMOLOG, SMC5-SMC6 COMPLEX COMPONENT"/>
    <property type="match status" value="1"/>
</dbReference>
<evidence type="ECO:0000313" key="2">
    <source>
        <dbReference type="EMBL" id="KAK6938154.1"/>
    </source>
</evidence>
<dbReference type="InterPro" id="IPR041899">
    <property type="entry name" value="MAGE_WH2"/>
</dbReference>
<evidence type="ECO:0000313" key="3">
    <source>
        <dbReference type="Proteomes" id="UP001370490"/>
    </source>
</evidence>
<dbReference type="GO" id="GO:0005634">
    <property type="term" value="C:nucleus"/>
    <property type="evidence" value="ECO:0007669"/>
    <property type="project" value="TreeGrafter"/>
</dbReference>
<sequence length="238" mass="26678">MHCSFVAAIIVFGSNDLLFRAQLFLREKDKLVAEVVRYVLFKNQQTSGCPITREDLTHLITVNYSQRGLPAYVVNEAQEKLSSIFGYELRELQKPRQSSRNSARSSQQSTVESKSYVIVSQLPADIFKKYVDDENTAHLIGFTYAVIGTAYLAGGRIAEEALWHHLRRMGVSEENDDHPVLGNLKHALEALVNQRKKTSGPEGNILFYELGERAIDETVGAKIKGHISQVKGNVQSNE</sequence>
<reference evidence="2 3" key="1">
    <citation type="submission" date="2023-12" db="EMBL/GenBank/DDBJ databases">
        <title>A high-quality genome assembly for Dillenia turbinata (Dilleniales).</title>
        <authorList>
            <person name="Chanderbali A."/>
        </authorList>
    </citation>
    <scope>NUCLEOTIDE SEQUENCE [LARGE SCALE GENOMIC DNA]</scope>
    <source>
        <strain evidence="2">LSX21</strain>
        <tissue evidence="2">Leaf</tissue>
    </source>
</reference>
<dbReference type="InterPro" id="IPR037445">
    <property type="entry name" value="MAGE"/>
</dbReference>
<dbReference type="EMBL" id="JBAMMX010000006">
    <property type="protein sequence ID" value="KAK6938154.1"/>
    <property type="molecule type" value="Genomic_DNA"/>
</dbReference>
<dbReference type="Gene3D" id="1.10.10.1210">
    <property type="entry name" value="MAGE homology domain, winged helix WH2 motif"/>
    <property type="match status" value="1"/>
</dbReference>
<gene>
    <name evidence="2" type="ORF">RJ641_031662</name>
</gene>
<keyword evidence="3" id="KW-1185">Reference proteome</keyword>
<accession>A0AAN8VQH8</accession>
<dbReference type="AlphaFoldDB" id="A0AAN8VQH8"/>
<name>A0AAN8VQH8_9MAGN</name>
<feature type="domain" description="MAGE" evidence="1">
    <location>
        <begin position="28"/>
        <end position="195"/>
    </location>
</feature>
<organism evidence="2 3">
    <name type="scientific">Dillenia turbinata</name>
    <dbReference type="NCBI Taxonomy" id="194707"/>
    <lineage>
        <taxon>Eukaryota</taxon>
        <taxon>Viridiplantae</taxon>
        <taxon>Streptophyta</taxon>
        <taxon>Embryophyta</taxon>
        <taxon>Tracheophyta</taxon>
        <taxon>Spermatophyta</taxon>
        <taxon>Magnoliopsida</taxon>
        <taxon>eudicotyledons</taxon>
        <taxon>Gunneridae</taxon>
        <taxon>Pentapetalae</taxon>
        <taxon>Dilleniales</taxon>
        <taxon>Dilleniaceae</taxon>
        <taxon>Dillenia</taxon>
    </lineage>
</organism>
<dbReference type="Gene3D" id="1.10.10.1200">
    <property type="entry name" value="MAGE homology domain, winged helix WH1 motif"/>
    <property type="match status" value="1"/>
</dbReference>
<dbReference type="InterPro" id="IPR041898">
    <property type="entry name" value="MAGE_WH1"/>
</dbReference>